<evidence type="ECO:0008006" key="3">
    <source>
        <dbReference type="Google" id="ProtNLM"/>
    </source>
</evidence>
<dbReference type="AlphaFoldDB" id="A0A066YL19"/>
<keyword evidence="2" id="KW-1185">Reference proteome</keyword>
<evidence type="ECO:0000313" key="2">
    <source>
        <dbReference type="Proteomes" id="UP000027178"/>
    </source>
</evidence>
<dbReference type="PATRIC" id="fig|1348663.4.peg.6169"/>
<reference evidence="1 2" key="1">
    <citation type="submission" date="2014-05" db="EMBL/GenBank/DDBJ databases">
        <title>Draft Genome Sequence of Kitasatospora cheerisanensis KCTC 2395.</title>
        <authorList>
            <person name="Nam D.H."/>
        </authorList>
    </citation>
    <scope>NUCLEOTIDE SEQUENCE [LARGE SCALE GENOMIC DNA]</scope>
    <source>
        <strain evidence="1 2">KCTC 2395</strain>
    </source>
</reference>
<organism evidence="1 2">
    <name type="scientific">Kitasatospora cheerisanensis KCTC 2395</name>
    <dbReference type="NCBI Taxonomy" id="1348663"/>
    <lineage>
        <taxon>Bacteria</taxon>
        <taxon>Bacillati</taxon>
        <taxon>Actinomycetota</taxon>
        <taxon>Actinomycetes</taxon>
        <taxon>Kitasatosporales</taxon>
        <taxon>Streptomycetaceae</taxon>
        <taxon>Kitasatospora</taxon>
    </lineage>
</organism>
<dbReference type="HOGENOM" id="CLU_074078_3_0_11"/>
<dbReference type="Proteomes" id="UP000027178">
    <property type="component" value="Unassembled WGS sequence"/>
</dbReference>
<dbReference type="InterPro" id="IPR007995">
    <property type="entry name" value="DUF742"/>
</dbReference>
<evidence type="ECO:0000313" key="1">
    <source>
        <dbReference type="EMBL" id="KDN81862.1"/>
    </source>
</evidence>
<accession>A0A066YL19</accession>
<gene>
    <name evidence="1" type="ORF">KCH_63760</name>
</gene>
<proteinExistence type="predicted"/>
<dbReference type="Pfam" id="PF05331">
    <property type="entry name" value="DUF742"/>
    <property type="match status" value="1"/>
</dbReference>
<comment type="caution">
    <text evidence="1">The sequence shown here is derived from an EMBL/GenBank/DDBJ whole genome shotgun (WGS) entry which is preliminary data.</text>
</comment>
<dbReference type="eggNOG" id="COG1846">
    <property type="taxonomic scope" value="Bacteria"/>
</dbReference>
<dbReference type="EMBL" id="JNBY01000130">
    <property type="protein sequence ID" value="KDN81862.1"/>
    <property type="molecule type" value="Genomic_DNA"/>
</dbReference>
<name>A0A066YL19_9ACTN</name>
<sequence length="141" mass="15253">MAYPPRHYLPGSAFGYPPPPDRPVQWYDEAAGPMVRPYALTKGRTRPGQPFDLIALVVTDIPDPAVLPVGPEAAAILRLCRGNALSVAEIAAELDLPLGVVRVLLGDLLDAEQIRVSRPVPPALLPHEHILQEVIHGLRAL</sequence>
<dbReference type="PANTHER" id="PTHR36221:SF1">
    <property type="entry name" value="DUF742 DOMAIN-CONTAINING PROTEIN"/>
    <property type="match status" value="1"/>
</dbReference>
<dbReference type="PANTHER" id="PTHR36221">
    <property type="entry name" value="DUF742 DOMAIN-CONTAINING PROTEIN"/>
    <property type="match status" value="1"/>
</dbReference>
<protein>
    <recommendedName>
        <fullName evidence="3">Multi-component regulatory system-11</fullName>
    </recommendedName>
</protein>